<protein>
    <recommendedName>
        <fullName evidence="2">Response regulatory domain-containing protein</fullName>
    </recommendedName>
</protein>
<dbReference type="EMBL" id="JXMU01000002">
    <property type="protein sequence ID" value="KPB02554.1"/>
    <property type="molecule type" value="Genomic_DNA"/>
</dbReference>
<sequence>MSNKSHFLIVEDDVFLAMDLEESLIEEGYEVIGVARSVEEAEKILENRTPDYALLDYNLGDRTSAPIARKLADLGVKFAYVTGQISRFLEDDKVPAAPIFSKPIDLPHVLKNFA</sequence>
<dbReference type="InterPro" id="IPR011006">
    <property type="entry name" value="CheY-like_superfamily"/>
</dbReference>
<evidence type="ECO:0000259" key="2">
    <source>
        <dbReference type="PROSITE" id="PS50110"/>
    </source>
</evidence>
<dbReference type="Proteomes" id="UP000038011">
    <property type="component" value="Unassembled WGS sequence"/>
</dbReference>
<dbReference type="RefSeq" id="WP_053997662.1">
    <property type="nucleotide sequence ID" value="NZ_JXMU01000002.1"/>
</dbReference>
<dbReference type="OrthoDB" id="582170at2"/>
<dbReference type="PROSITE" id="PS50110">
    <property type="entry name" value="RESPONSE_REGULATORY"/>
    <property type="match status" value="1"/>
</dbReference>
<comment type="caution">
    <text evidence="3">The sequence shown here is derived from an EMBL/GenBank/DDBJ whole genome shotgun (WGS) entry which is preliminary data.</text>
</comment>
<evidence type="ECO:0000313" key="4">
    <source>
        <dbReference type="Proteomes" id="UP000038011"/>
    </source>
</evidence>
<dbReference type="InterPro" id="IPR001789">
    <property type="entry name" value="Sig_transdc_resp-reg_receiver"/>
</dbReference>
<dbReference type="STRING" id="1514904.SU32_02035"/>
<reference evidence="3 4" key="1">
    <citation type="submission" date="2015-01" db="EMBL/GenBank/DDBJ databases">
        <title>Ahrensia donghaiensis sp. nov., a novel dimethylsulphoniopropionate-cleavage bacterium isolated from seawater and emended descriptions of the genus Ahrensia and Ahrensia kielensis.</title>
        <authorList>
            <person name="Liu J."/>
        </authorList>
    </citation>
    <scope>NUCLEOTIDE SEQUENCE [LARGE SCALE GENOMIC DNA]</scope>
    <source>
        <strain evidence="3 4">LZD062</strain>
    </source>
</reference>
<dbReference type="SMART" id="SM00448">
    <property type="entry name" value="REC"/>
    <property type="match status" value="1"/>
</dbReference>
<proteinExistence type="predicted"/>
<dbReference type="PATRIC" id="fig|1514904.3.peg.1607"/>
<evidence type="ECO:0000256" key="1">
    <source>
        <dbReference type="PROSITE-ProRule" id="PRU00169"/>
    </source>
</evidence>
<gene>
    <name evidence="3" type="ORF">SU32_02035</name>
</gene>
<dbReference type="SUPFAM" id="SSF52172">
    <property type="entry name" value="CheY-like"/>
    <property type="match status" value="1"/>
</dbReference>
<dbReference type="GO" id="GO:0000160">
    <property type="term" value="P:phosphorelay signal transduction system"/>
    <property type="evidence" value="ECO:0007669"/>
    <property type="project" value="InterPro"/>
</dbReference>
<keyword evidence="4" id="KW-1185">Reference proteome</keyword>
<dbReference type="Pfam" id="PF00072">
    <property type="entry name" value="Response_reg"/>
    <property type="match status" value="1"/>
</dbReference>
<dbReference type="Gene3D" id="3.40.50.2300">
    <property type="match status" value="1"/>
</dbReference>
<feature type="modified residue" description="4-aspartylphosphate" evidence="1">
    <location>
        <position position="56"/>
    </location>
</feature>
<evidence type="ECO:0000313" key="3">
    <source>
        <dbReference type="EMBL" id="KPB02554.1"/>
    </source>
</evidence>
<name>A0A0N1J6K0_9HYPH</name>
<feature type="domain" description="Response regulatory" evidence="2">
    <location>
        <begin position="6"/>
        <end position="114"/>
    </location>
</feature>
<accession>A0A0N1J6K0</accession>
<keyword evidence="1" id="KW-0597">Phosphoprotein</keyword>
<dbReference type="AlphaFoldDB" id="A0A0N1J6K0"/>
<organism evidence="3 4">
    <name type="scientific">Ahrensia marina</name>
    <dbReference type="NCBI Taxonomy" id="1514904"/>
    <lineage>
        <taxon>Bacteria</taxon>
        <taxon>Pseudomonadati</taxon>
        <taxon>Pseudomonadota</taxon>
        <taxon>Alphaproteobacteria</taxon>
        <taxon>Hyphomicrobiales</taxon>
        <taxon>Ahrensiaceae</taxon>
        <taxon>Ahrensia</taxon>
    </lineage>
</organism>